<dbReference type="KEGG" id="abas:ACPOL_5265"/>
<feature type="domain" description="Sigma-54 factor interaction" evidence="5">
    <location>
        <begin position="52"/>
        <end position="282"/>
    </location>
</feature>
<dbReference type="EMBL" id="CP030840">
    <property type="protein sequence ID" value="AXC14517.1"/>
    <property type="molecule type" value="Genomic_DNA"/>
</dbReference>
<keyword evidence="1" id="KW-0547">Nucleotide-binding</keyword>
<gene>
    <name evidence="6" type="ORF">ACPOL_5265</name>
</gene>
<evidence type="ECO:0000313" key="7">
    <source>
        <dbReference type="Proteomes" id="UP000253606"/>
    </source>
</evidence>
<dbReference type="Pfam" id="PF00158">
    <property type="entry name" value="Sigma54_activat"/>
    <property type="match status" value="1"/>
</dbReference>
<evidence type="ECO:0000259" key="5">
    <source>
        <dbReference type="PROSITE" id="PS50045"/>
    </source>
</evidence>
<evidence type="ECO:0000256" key="2">
    <source>
        <dbReference type="ARBA" id="ARBA00022840"/>
    </source>
</evidence>
<dbReference type="Gene3D" id="1.10.8.60">
    <property type="match status" value="1"/>
</dbReference>
<dbReference type="Proteomes" id="UP000253606">
    <property type="component" value="Chromosome"/>
</dbReference>
<accession>A0A2Z5G6U2</accession>
<dbReference type="Gene3D" id="1.10.10.60">
    <property type="entry name" value="Homeodomain-like"/>
    <property type="match status" value="1"/>
</dbReference>
<dbReference type="RefSeq" id="WP_114209278.1">
    <property type="nucleotide sequence ID" value="NZ_CP030840.1"/>
</dbReference>
<protein>
    <submittedName>
        <fullName evidence="6">Response regulator of zinc sigma-54-dependent two-component system</fullName>
    </submittedName>
</protein>
<dbReference type="InterPro" id="IPR058031">
    <property type="entry name" value="AAA_lid_NorR"/>
</dbReference>
<evidence type="ECO:0000256" key="4">
    <source>
        <dbReference type="ARBA" id="ARBA00023163"/>
    </source>
</evidence>
<dbReference type="CDD" id="cd00009">
    <property type="entry name" value="AAA"/>
    <property type="match status" value="1"/>
</dbReference>
<dbReference type="InterPro" id="IPR027417">
    <property type="entry name" value="P-loop_NTPase"/>
</dbReference>
<dbReference type="SUPFAM" id="SSF46689">
    <property type="entry name" value="Homeodomain-like"/>
    <property type="match status" value="1"/>
</dbReference>
<dbReference type="OrthoDB" id="9771372at2"/>
<dbReference type="InterPro" id="IPR002197">
    <property type="entry name" value="HTH_Fis"/>
</dbReference>
<keyword evidence="2" id="KW-0067">ATP-binding</keyword>
<reference evidence="6 7" key="1">
    <citation type="journal article" date="2018" name="Front. Microbiol.">
        <title>Hydrolytic Capabilities as a Key to Environmental Success: Chitinolytic and Cellulolytic Acidobacteria From Acidic Sub-arctic Soils and Boreal Peatlands.</title>
        <authorList>
            <person name="Belova S.E."/>
            <person name="Ravin N.V."/>
            <person name="Pankratov T.A."/>
            <person name="Rakitin A.L."/>
            <person name="Ivanova A.A."/>
            <person name="Beletsky A.V."/>
            <person name="Mardanov A.V."/>
            <person name="Sinninghe Damste J.S."/>
            <person name="Dedysh S.N."/>
        </authorList>
    </citation>
    <scope>NUCLEOTIDE SEQUENCE [LARGE SCALE GENOMIC DNA]</scope>
    <source>
        <strain evidence="6 7">SBC82</strain>
    </source>
</reference>
<dbReference type="PROSITE" id="PS50045">
    <property type="entry name" value="SIGMA54_INTERACT_4"/>
    <property type="match status" value="1"/>
</dbReference>
<dbReference type="AlphaFoldDB" id="A0A2Z5G6U2"/>
<evidence type="ECO:0000313" key="6">
    <source>
        <dbReference type="EMBL" id="AXC14517.1"/>
    </source>
</evidence>
<name>A0A2Z5G6U2_9BACT</name>
<dbReference type="GO" id="GO:0006355">
    <property type="term" value="P:regulation of DNA-templated transcription"/>
    <property type="evidence" value="ECO:0007669"/>
    <property type="project" value="InterPro"/>
</dbReference>
<organism evidence="6 7">
    <name type="scientific">Acidisarcina polymorpha</name>
    <dbReference type="NCBI Taxonomy" id="2211140"/>
    <lineage>
        <taxon>Bacteria</taxon>
        <taxon>Pseudomonadati</taxon>
        <taxon>Acidobacteriota</taxon>
        <taxon>Terriglobia</taxon>
        <taxon>Terriglobales</taxon>
        <taxon>Acidobacteriaceae</taxon>
        <taxon>Acidisarcina</taxon>
    </lineage>
</organism>
<dbReference type="Gene3D" id="3.40.50.300">
    <property type="entry name" value="P-loop containing nucleotide triphosphate hydrolases"/>
    <property type="match status" value="1"/>
</dbReference>
<sequence>MGSTARSSSQWSGSAKGAASSLLHSSPQHTSVQAVSAYAESEFENPPNIFGLTGRSPVMRQLILQMQRMAPRLTLFTLEGEDGTGKTLAARALHANGSAADGPFVPCLASRFFTPSEGGGGARWSTAALEQAHRGMLFLDRVHQLSPDQQDMLADFLRWFDHQPSQASQLELGSQDGEPTPGTGLPAQVAFSSSIPLRKADPPSPFRQDVASRLYAVRFRLPALRERREDIPMLAQTLIQRFSRAYRKTVRGLGPGTIAPLLRHGWPGNVRELDQVITAACLETTSQWIRPIDLPPFSSLIPQSVPLNPGPRGTESTEEPSWNLDAVIRFHVHKVLQHTRGNKLRAAKLLGVSRSTLYRVLAAEPATFATPNHPSPTRNHGTE</sequence>
<keyword evidence="3" id="KW-0805">Transcription regulation</keyword>
<dbReference type="Pfam" id="PF25601">
    <property type="entry name" value="AAA_lid_14"/>
    <property type="match status" value="1"/>
</dbReference>
<evidence type="ECO:0000256" key="3">
    <source>
        <dbReference type="ARBA" id="ARBA00023015"/>
    </source>
</evidence>
<keyword evidence="4" id="KW-0804">Transcription</keyword>
<evidence type="ECO:0000256" key="1">
    <source>
        <dbReference type="ARBA" id="ARBA00022741"/>
    </source>
</evidence>
<proteinExistence type="predicted"/>
<dbReference type="InterPro" id="IPR002078">
    <property type="entry name" value="Sigma_54_int"/>
</dbReference>
<dbReference type="Pfam" id="PF02954">
    <property type="entry name" value="HTH_8"/>
    <property type="match status" value="1"/>
</dbReference>
<dbReference type="InterPro" id="IPR009057">
    <property type="entry name" value="Homeodomain-like_sf"/>
</dbReference>
<dbReference type="SUPFAM" id="SSF52540">
    <property type="entry name" value="P-loop containing nucleoside triphosphate hydrolases"/>
    <property type="match status" value="1"/>
</dbReference>
<dbReference type="GO" id="GO:0043565">
    <property type="term" value="F:sequence-specific DNA binding"/>
    <property type="evidence" value="ECO:0007669"/>
    <property type="project" value="InterPro"/>
</dbReference>
<dbReference type="PANTHER" id="PTHR32071">
    <property type="entry name" value="TRANSCRIPTIONAL REGULATORY PROTEIN"/>
    <property type="match status" value="1"/>
</dbReference>
<dbReference type="GO" id="GO:0005524">
    <property type="term" value="F:ATP binding"/>
    <property type="evidence" value="ECO:0007669"/>
    <property type="project" value="UniProtKB-KW"/>
</dbReference>
<keyword evidence="7" id="KW-1185">Reference proteome</keyword>